<reference evidence="1" key="1">
    <citation type="journal article" date="2008" name="BMC Genomics">
        <title>Analysis of 4,664 high-quality sequence-finished poplar full-length cDNA clones and their utility for the discovery of genes responding to insect feeding.</title>
        <authorList>
            <person name="Ralph S.G."/>
            <person name="Chun H.J."/>
            <person name="Cooper D."/>
            <person name="Kirkpatrick R."/>
            <person name="Kolosova N."/>
            <person name="Gunter L."/>
            <person name="Tuskan G.A."/>
            <person name="Douglas C.J."/>
            <person name="Holt R.A."/>
            <person name="Jones S.J."/>
            <person name="Marra M.A."/>
            <person name="Bohlmann J."/>
        </authorList>
    </citation>
    <scope>NUCLEOTIDE SEQUENCE</scope>
    <source>
        <tissue evidence="1">Outer xylem</tissue>
    </source>
</reference>
<proteinExistence type="evidence at transcript level"/>
<protein>
    <submittedName>
        <fullName evidence="1">Uncharacterized protein</fullName>
    </submittedName>
</protein>
<organism evidence="1">
    <name type="scientific">Populus trichocarpa</name>
    <name type="common">Western balsam poplar</name>
    <name type="synonym">Populus balsamifera subsp. trichocarpa</name>
    <dbReference type="NCBI Taxonomy" id="3694"/>
    <lineage>
        <taxon>Eukaryota</taxon>
        <taxon>Viridiplantae</taxon>
        <taxon>Streptophyta</taxon>
        <taxon>Embryophyta</taxon>
        <taxon>Tracheophyta</taxon>
        <taxon>Spermatophyta</taxon>
        <taxon>Magnoliopsida</taxon>
        <taxon>eudicotyledons</taxon>
        <taxon>Gunneridae</taxon>
        <taxon>Pentapetalae</taxon>
        <taxon>rosids</taxon>
        <taxon>fabids</taxon>
        <taxon>Malpighiales</taxon>
        <taxon>Salicaceae</taxon>
        <taxon>Saliceae</taxon>
        <taxon>Populus</taxon>
    </lineage>
</organism>
<sequence length="38" mass="4005">MLAHGLPVSLEGQLGARCSLCFPSKLESNYAGSLVLNK</sequence>
<accession>A9P8R0</accession>
<dbReference type="EMBL" id="EF144523">
    <property type="protein sequence ID" value="ABK92763.1"/>
    <property type="molecule type" value="mRNA"/>
</dbReference>
<evidence type="ECO:0000313" key="1">
    <source>
        <dbReference type="EMBL" id="ABK92763.1"/>
    </source>
</evidence>
<name>A9P8R0_POPTR</name>
<dbReference type="AlphaFoldDB" id="A9P8R0"/>